<protein>
    <submittedName>
        <fullName evidence="1">Uncharacterized protein</fullName>
    </submittedName>
</protein>
<comment type="caution">
    <text evidence="1">The sequence shown here is derived from an EMBL/GenBank/DDBJ whole genome shotgun (WGS) entry which is preliminary data.</text>
</comment>
<name>A0ABT9Y3S6_9FIRM</name>
<dbReference type="Pfam" id="PF21822">
    <property type="entry name" value="Phage_TAC_15"/>
    <property type="match status" value="1"/>
</dbReference>
<reference evidence="1 2" key="1">
    <citation type="submission" date="2023-07" db="EMBL/GenBank/DDBJ databases">
        <title>Genomic Encyclopedia of Type Strains, Phase IV (KMG-IV): sequencing the most valuable type-strain genomes for metagenomic binning, comparative biology and taxonomic classification.</title>
        <authorList>
            <person name="Goeker M."/>
        </authorList>
    </citation>
    <scope>NUCLEOTIDE SEQUENCE [LARGE SCALE GENOMIC DNA]</scope>
    <source>
        <strain evidence="1 2">DSM 16980</strain>
    </source>
</reference>
<evidence type="ECO:0000313" key="1">
    <source>
        <dbReference type="EMBL" id="MDQ0202477.1"/>
    </source>
</evidence>
<sequence>MGREKSKVIEIMDRKFEIKKFDAFTGGYIIFQLFEKFLPMGIENKIPTQKGKNLSDILPQSRTVMTKAEFKVFMQDCLSAAGEVLPARTAPIINADNGSWGVENIQDNTMLAILLCINVLTYNMSDFFVADGLKELKKALSSLPGIFPVNIKI</sequence>
<dbReference type="RefSeq" id="WP_307222340.1">
    <property type="nucleotide sequence ID" value="NZ_CP116940.1"/>
</dbReference>
<accession>A0ABT9Y3S6</accession>
<dbReference type="EMBL" id="JAUSUE010000001">
    <property type="protein sequence ID" value="MDQ0202477.1"/>
    <property type="molecule type" value="Genomic_DNA"/>
</dbReference>
<gene>
    <name evidence="1" type="ORF">J2S01_000162</name>
</gene>
<evidence type="ECO:0000313" key="2">
    <source>
        <dbReference type="Proteomes" id="UP001239167"/>
    </source>
</evidence>
<proteinExistence type="predicted"/>
<dbReference type="Proteomes" id="UP001239167">
    <property type="component" value="Unassembled WGS sequence"/>
</dbReference>
<dbReference type="InterPro" id="IPR049156">
    <property type="entry name" value="Phage_chap_TAC_15-like"/>
</dbReference>
<organism evidence="1 2">
    <name type="scientific">Pectinatus haikarae</name>
    <dbReference type="NCBI Taxonomy" id="349096"/>
    <lineage>
        <taxon>Bacteria</taxon>
        <taxon>Bacillati</taxon>
        <taxon>Bacillota</taxon>
        <taxon>Negativicutes</taxon>
        <taxon>Selenomonadales</taxon>
        <taxon>Selenomonadaceae</taxon>
        <taxon>Pectinatus</taxon>
    </lineage>
</organism>
<keyword evidence="2" id="KW-1185">Reference proteome</keyword>